<keyword evidence="1" id="KW-1133">Transmembrane helix</keyword>
<gene>
    <name evidence="2" type="ORF">GE115_08330</name>
</gene>
<feature type="transmembrane region" description="Helical" evidence="1">
    <location>
        <begin position="55"/>
        <end position="83"/>
    </location>
</feature>
<keyword evidence="3" id="KW-1185">Reference proteome</keyword>
<keyword evidence="1" id="KW-0472">Membrane</keyword>
<evidence type="ECO:0000313" key="2">
    <source>
        <dbReference type="EMBL" id="MRG59874.1"/>
    </source>
</evidence>
<name>A0A6I2F6I1_9MICO</name>
<accession>A0A6I2F6I1</accession>
<evidence type="ECO:0000256" key="1">
    <source>
        <dbReference type="SAM" id="Phobius"/>
    </source>
</evidence>
<organism evidence="2 3">
    <name type="scientific">Agromyces agglutinans</name>
    <dbReference type="NCBI Taxonomy" id="2662258"/>
    <lineage>
        <taxon>Bacteria</taxon>
        <taxon>Bacillati</taxon>
        <taxon>Actinomycetota</taxon>
        <taxon>Actinomycetes</taxon>
        <taxon>Micrococcales</taxon>
        <taxon>Microbacteriaceae</taxon>
        <taxon>Agromyces</taxon>
    </lineage>
</organism>
<comment type="caution">
    <text evidence="2">The sequence shown here is derived from an EMBL/GenBank/DDBJ whole genome shotgun (WGS) entry which is preliminary data.</text>
</comment>
<sequence length="106" mass="10974">MPERRTPTRRTAWGSGALVAGVGLLLWVGCLFMMSRVGWDLAEPVGSGGRGGVRVPAGVALGILGTLGLGAILLGVAITWSVLGTIREVERSGGAPEPETHVRSDR</sequence>
<feature type="transmembrane region" description="Helical" evidence="1">
    <location>
        <begin position="12"/>
        <end position="35"/>
    </location>
</feature>
<dbReference type="RefSeq" id="WP_153684283.1">
    <property type="nucleotide sequence ID" value="NZ_WJIF01000003.1"/>
</dbReference>
<dbReference type="EMBL" id="WJIF01000003">
    <property type="protein sequence ID" value="MRG59874.1"/>
    <property type="molecule type" value="Genomic_DNA"/>
</dbReference>
<dbReference type="Proteomes" id="UP000431080">
    <property type="component" value="Unassembled WGS sequence"/>
</dbReference>
<protein>
    <submittedName>
        <fullName evidence="2">Uncharacterized protein</fullName>
    </submittedName>
</protein>
<proteinExistence type="predicted"/>
<evidence type="ECO:0000313" key="3">
    <source>
        <dbReference type="Proteomes" id="UP000431080"/>
    </source>
</evidence>
<dbReference type="AlphaFoldDB" id="A0A6I2F6I1"/>
<keyword evidence="1" id="KW-0812">Transmembrane</keyword>
<reference evidence="2 3" key="1">
    <citation type="submission" date="2019-10" db="EMBL/GenBank/DDBJ databases">
        <authorList>
            <person name="Nie G."/>
            <person name="Ming H."/>
            <person name="Yi B."/>
        </authorList>
    </citation>
    <scope>NUCLEOTIDE SEQUENCE [LARGE SCALE GENOMIC DNA]</scope>
    <source>
        <strain evidence="2 3">CFH 90414</strain>
    </source>
</reference>
<dbReference type="PROSITE" id="PS51257">
    <property type="entry name" value="PROKAR_LIPOPROTEIN"/>
    <property type="match status" value="1"/>
</dbReference>